<keyword evidence="15" id="KW-0132">Cell division</keyword>
<keyword evidence="16" id="KW-1185">Reference proteome</keyword>
<comment type="subcellular location">
    <subcellularLocation>
        <location evidence="2">Cell membrane</location>
    </subcellularLocation>
    <subcellularLocation>
        <location evidence="1">Membrane</location>
        <topology evidence="1">Single-pass membrane protein</topology>
    </subcellularLocation>
</comment>
<keyword evidence="4" id="KW-1003">Cell membrane</keyword>
<reference evidence="15 16" key="1">
    <citation type="submission" date="2017-04" db="EMBL/GenBank/DDBJ databases">
        <authorList>
            <person name="Afonso C.L."/>
            <person name="Miller P.J."/>
            <person name="Scott M.A."/>
            <person name="Spackman E."/>
            <person name="Goraichik I."/>
            <person name="Dimitrov K.M."/>
            <person name="Suarez D.L."/>
            <person name="Swayne D.E."/>
        </authorList>
    </citation>
    <scope>NUCLEOTIDE SEQUENCE [LARGE SCALE GENOMIC DNA]</scope>
    <source>
        <strain evidence="15 16">N3/975</strain>
    </source>
</reference>
<dbReference type="PANTHER" id="PTHR30627">
    <property type="entry name" value="PEPTIDOGLYCAN D,D-TRANSPEPTIDASE"/>
    <property type="match status" value="1"/>
</dbReference>
<evidence type="ECO:0000256" key="2">
    <source>
        <dbReference type="ARBA" id="ARBA00004236"/>
    </source>
</evidence>
<protein>
    <submittedName>
        <fullName evidence="15">Cell division protein FtsI/penicillin-binding protein 2</fullName>
    </submittedName>
</protein>
<dbReference type="InterPro" id="IPR001460">
    <property type="entry name" value="PCN-bd_Tpept"/>
</dbReference>
<dbReference type="InterPro" id="IPR036138">
    <property type="entry name" value="PBP_dimer_sf"/>
</dbReference>
<keyword evidence="15" id="KW-0131">Cell cycle</keyword>
<dbReference type="InterPro" id="IPR005311">
    <property type="entry name" value="PBP_dimer"/>
</dbReference>
<keyword evidence="10" id="KW-0961">Cell wall biogenesis/degradation</keyword>
<feature type="domain" description="Penicillin-binding protein dimerisation" evidence="14">
    <location>
        <begin position="67"/>
        <end position="268"/>
    </location>
</feature>
<dbReference type="InterPro" id="IPR050515">
    <property type="entry name" value="Beta-lactam/transpept"/>
</dbReference>
<evidence type="ECO:0000256" key="4">
    <source>
        <dbReference type="ARBA" id="ARBA00022475"/>
    </source>
</evidence>
<dbReference type="AlphaFoldDB" id="A0A1X7GLT6"/>
<dbReference type="InterPro" id="IPR018247">
    <property type="entry name" value="EF_Hand_1_Ca_BS"/>
</dbReference>
<keyword evidence="7" id="KW-0573">Peptidoglycan synthesis</keyword>
<evidence type="ECO:0000256" key="1">
    <source>
        <dbReference type="ARBA" id="ARBA00004167"/>
    </source>
</evidence>
<sequence>MNLFKPDKRKLDEGDAGRQFNMRINLFFFSTFIIFCAIIVRLAILQFVEGPELTEQETGGHTKNFPLQPIRGSIIDASGTPLAYSKPSNALYVILLKNYSQKLDKGRENRTEIKKTAKDIVKAFNKLGDGNPDNKMTFEEVIKALDLDSQKQHGYEPRRIKGDLTDKEVAYFVENKDLFPGIEIVEENIRFYDKDTVAVQTIGYLMEFKRVKSFEKYEKIDKKNKNQKDPALKYTETERVGVDGLEMMFQNELRGKNGYMSIPINPQNMIDGVPTMVPPEKGYNIYSTIHKEIQMKTEQAIVDQIKWLHSTPFSGRTHPEAITGYAVAMEVDTGNVVAMASIPDYDPNVWKDGTNDLDSVRPYIGNGTISPYSSGRSARGLDSIPWLGSTIKPLSVLIGLNEGLFGVNTSYHDQGYAQIGNDKNARPSNSGGKALGSIDPAKAIEQSSNAFMVDMVGEGLYGKYGAEGIDVWHRYMTDFGLGVAPGSGLPNEHRGKKDYDKIKQAGSPLAALAYASFGQSGGYSTLQLAQYTAMLANKGERIKPQLSSKIETQDGKLVKTFKREVLSKVDIPDRYWNEVIQGMNTQGLPSFEGFGYDFARKTGTSQMEIYVDGKRILTDNGVFIAFAPRKNPKLAVAVIIPEGGFGAYSAAPVARKIFDAYDEVYGLDGTPHPKKAESVDEGAEGSDKPDDSDAESTE</sequence>
<evidence type="ECO:0000313" key="15">
    <source>
        <dbReference type="EMBL" id="SMF71612.1"/>
    </source>
</evidence>
<evidence type="ECO:0000256" key="7">
    <source>
        <dbReference type="ARBA" id="ARBA00022984"/>
    </source>
</evidence>
<keyword evidence="9 12" id="KW-0472">Membrane</keyword>
<evidence type="ECO:0000256" key="12">
    <source>
        <dbReference type="SAM" id="Phobius"/>
    </source>
</evidence>
<dbReference type="STRING" id="1313296.SAMN05661091_0767"/>
<dbReference type="Gene3D" id="3.40.710.10">
    <property type="entry name" value="DD-peptidase/beta-lactamase superfamily"/>
    <property type="match status" value="1"/>
</dbReference>
<evidence type="ECO:0000256" key="3">
    <source>
        <dbReference type="ARBA" id="ARBA00007171"/>
    </source>
</evidence>
<dbReference type="PROSITE" id="PS00018">
    <property type="entry name" value="EF_HAND_1"/>
    <property type="match status" value="1"/>
</dbReference>
<dbReference type="GO" id="GO:0071972">
    <property type="term" value="F:peptidoglycan L,D-transpeptidase activity"/>
    <property type="evidence" value="ECO:0007669"/>
    <property type="project" value="TreeGrafter"/>
</dbReference>
<proteinExistence type="inferred from homology"/>
<evidence type="ECO:0000259" key="13">
    <source>
        <dbReference type="Pfam" id="PF00905"/>
    </source>
</evidence>
<evidence type="ECO:0000256" key="5">
    <source>
        <dbReference type="ARBA" id="ARBA00022692"/>
    </source>
</evidence>
<dbReference type="SUPFAM" id="SSF56519">
    <property type="entry name" value="Penicillin binding protein dimerisation domain"/>
    <property type="match status" value="1"/>
</dbReference>
<dbReference type="PANTHER" id="PTHR30627:SF2">
    <property type="entry name" value="PEPTIDOGLYCAN D,D-TRANSPEPTIDASE MRDA"/>
    <property type="match status" value="1"/>
</dbReference>
<keyword evidence="8 12" id="KW-1133">Transmembrane helix</keyword>
<dbReference type="RefSeq" id="WP_208917827.1">
    <property type="nucleotide sequence ID" value="NZ_LT840184.1"/>
</dbReference>
<dbReference type="GO" id="GO:0008360">
    <property type="term" value="P:regulation of cell shape"/>
    <property type="evidence" value="ECO:0007669"/>
    <property type="project" value="UniProtKB-KW"/>
</dbReference>
<keyword evidence="6" id="KW-0133">Cell shape</keyword>
<feature type="domain" description="Penicillin-binding protein transpeptidase" evidence="13">
    <location>
        <begin position="324"/>
        <end position="658"/>
    </location>
</feature>
<dbReference type="GO" id="GO:0008658">
    <property type="term" value="F:penicillin binding"/>
    <property type="evidence" value="ECO:0007669"/>
    <property type="project" value="InterPro"/>
</dbReference>
<evidence type="ECO:0000256" key="11">
    <source>
        <dbReference type="SAM" id="MobiDB-lite"/>
    </source>
</evidence>
<feature type="transmembrane region" description="Helical" evidence="12">
    <location>
        <begin position="26"/>
        <end position="48"/>
    </location>
</feature>
<evidence type="ECO:0000256" key="9">
    <source>
        <dbReference type="ARBA" id="ARBA00023136"/>
    </source>
</evidence>
<dbReference type="Proteomes" id="UP000192940">
    <property type="component" value="Chromosome I"/>
</dbReference>
<evidence type="ECO:0000313" key="16">
    <source>
        <dbReference type="Proteomes" id="UP000192940"/>
    </source>
</evidence>
<comment type="similarity">
    <text evidence="3">Belongs to the transpeptidase family.</text>
</comment>
<keyword evidence="5 12" id="KW-0812">Transmembrane</keyword>
<evidence type="ECO:0000259" key="14">
    <source>
        <dbReference type="Pfam" id="PF03717"/>
    </source>
</evidence>
<dbReference type="GO" id="GO:0051301">
    <property type="term" value="P:cell division"/>
    <property type="evidence" value="ECO:0007669"/>
    <property type="project" value="UniProtKB-KW"/>
</dbReference>
<dbReference type="GO" id="GO:0005886">
    <property type="term" value="C:plasma membrane"/>
    <property type="evidence" value="ECO:0007669"/>
    <property type="project" value="UniProtKB-SubCell"/>
</dbReference>
<feature type="region of interest" description="Disordered" evidence="11">
    <location>
        <begin position="669"/>
        <end position="698"/>
    </location>
</feature>
<evidence type="ECO:0000256" key="6">
    <source>
        <dbReference type="ARBA" id="ARBA00022960"/>
    </source>
</evidence>
<dbReference type="Gene3D" id="3.90.1310.10">
    <property type="entry name" value="Penicillin-binding protein 2a (Domain 2)"/>
    <property type="match status" value="1"/>
</dbReference>
<evidence type="ECO:0000256" key="8">
    <source>
        <dbReference type="ARBA" id="ARBA00022989"/>
    </source>
</evidence>
<gene>
    <name evidence="15" type="ORF">SAMN05661091_0767</name>
</gene>
<name>A0A1X7GLT6_9BACL</name>
<dbReference type="Pfam" id="PF03717">
    <property type="entry name" value="PBP_dimer"/>
    <property type="match status" value="1"/>
</dbReference>
<accession>A0A1X7GLT6</accession>
<dbReference type="GO" id="GO:0071555">
    <property type="term" value="P:cell wall organization"/>
    <property type="evidence" value="ECO:0007669"/>
    <property type="project" value="UniProtKB-KW"/>
</dbReference>
<dbReference type="EMBL" id="LT840184">
    <property type="protein sequence ID" value="SMF71612.1"/>
    <property type="molecule type" value="Genomic_DNA"/>
</dbReference>
<organism evidence="15 16">
    <name type="scientific">Paenibacillus uliginis N3/975</name>
    <dbReference type="NCBI Taxonomy" id="1313296"/>
    <lineage>
        <taxon>Bacteria</taxon>
        <taxon>Bacillati</taxon>
        <taxon>Bacillota</taxon>
        <taxon>Bacilli</taxon>
        <taxon>Bacillales</taxon>
        <taxon>Paenibacillaceae</taxon>
        <taxon>Paenibacillus</taxon>
    </lineage>
</organism>
<dbReference type="GO" id="GO:0009252">
    <property type="term" value="P:peptidoglycan biosynthetic process"/>
    <property type="evidence" value="ECO:0007669"/>
    <property type="project" value="UniProtKB-KW"/>
</dbReference>
<feature type="region of interest" description="Disordered" evidence="11">
    <location>
        <begin position="418"/>
        <end position="437"/>
    </location>
</feature>
<dbReference type="InterPro" id="IPR012338">
    <property type="entry name" value="Beta-lactam/transpept-like"/>
</dbReference>
<dbReference type="Pfam" id="PF00905">
    <property type="entry name" value="Transpeptidase"/>
    <property type="match status" value="1"/>
</dbReference>
<evidence type="ECO:0000256" key="10">
    <source>
        <dbReference type="ARBA" id="ARBA00023316"/>
    </source>
</evidence>
<dbReference type="SUPFAM" id="SSF56601">
    <property type="entry name" value="beta-lactamase/transpeptidase-like"/>
    <property type="match status" value="1"/>
</dbReference>